<protein>
    <submittedName>
        <fullName evidence="1">Uncharacterized protein</fullName>
    </submittedName>
</protein>
<proteinExistence type="predicted"/>
<evidence type="ECO:0000313" key="2">
    <source>
        <dbReference type="Proteomes" id="UP001168821"/>
    </source>
</evidence>
<comment type="caution">
    <text evidence="1">The sequence shown here is derived from an EMBL/GenBank/DDBJ whole genome shotgun (WGS) entry which is preliminary data.</text>
</comment>
<name>A0AA38IFW2_9CUCU</name>
<dbReference type="Proteomes" id="UP001168821">
    <property type="component" value="Unassembled WGS sequence"/>
</dbReference>
<keyword evidence="2" id="KW-1185">Reference proteome</keyword>
<organism evidence="1 2">
    <name type="scientific">Zophobas morio</name>
    <dbReference type="NCBI Taxonomy" id="2755281"/>
    <lineage>
        <taxon>Eukaryota</taxon>
        <taxon>Metazoa</taxon>
        <taxon>Ecdysozoa</taxon>
        <taxon>Arthropoda</taxon>
        <taxon>Hexapoda</taxon>
        <taxon>Insecta</taxon>
        <taxon>Pterygota</taxon>
        <taxon>Neoptera</taxon>
        <taxon>Endopterygota</taxon>
        <taxon>Coleoptera</taxon>
        <taxon>Polyphaga</taxon>
        <taxon>Cucujiformia</taxon>
        <taxon>Tenebrionidae</taxon>
        <taxon>Zophobas</taxon>
    </lineage>
</organism>
<evidence type="ECO:0000313" key="1">
    <source>
        <dbReference type="EMBL" id="KAJ3657283.1"/>
    </source>
</evidence>
<dbReference type="EMBL" id="JALNTZ010000003">
    <property type="protein sequence ID" value="KAJ3657283.1"/>
    <property type="molecule type" value="Genomic_DNA"/>
</dbReference>
<accession>A0AA38IFW2</accession>
<dbReference type="AlphaFoldDB" id="A0AA38IFW2"/>
<reference evidence="1" key="1">
    <citation type="journal article" date="2023" name="G3 (Bethesda)">
        <title>Whole genome assemblies of Zophobas morio and Tenebrio molitor.</title>
        <authorList>
            <person name="Kaur S."/>
            <person name="Stinson S.A."/>
            <person name="diCenzo G.C."/>
        </authorList>
    </citation>
    <scope>NUCLEOTIDE SEQUENCE</scope>
    <source>
        <strain evidence="1">QUZm001</strain>
    </source>
</reference>
<gene>
    <name evidence="1" type="ORF">Zmor_009099</name>
</gene>
<sequence length="101" mass="11121">MGNLINSNRSRDCYGGKPVPIRHRLIPSLQLDREQAEENAKIDTPPPRVLCGVNRPPLTETLMLLSFPHNSKLGALTASRSLFFFTTSCTLNGATGQWVQG</sequence>